<comment type="function">
    <text evidence="11">Converts protoheme IX and farnesyl diphosphate to heme O.</text>
</comment>
<evidence type="ECO:0000256" key="11">
    <source>
        <dbReference type="PIRNR" id="PIRNR001773"/>
    </source>
</evidence>
<evidence type="ECO:0000256" key="8">
    <source>
        <dbReference type="ARBA" id="ARBA00023133"/>
    </source>
</evidence>
<comment type="subcellular location">
    <subcellularLocation>
        <location evidence="1">Mitochondrion membrane</location>
        <topology evidence="1">Multi-pass membrane protein</topology>
    </subcellularLocation>
</comment>
<dbReference type="PROSITE" id="PS00943">
    <property type="entry name" value="UBIA"/>
    <property type="match status" value="1"/>
</dbReference>
<comment type="caution">
    <text evidence="13">The sequence shown here is derived from an EMBL/GenBank/DDBJ whole genome shotgun (WGS) entry which is preliminary data.</text>
</comment>
<feature type="transmembrane region" description="Helical" evidence="12">
    <location>
        <begin position="414"/>
        <end position="431"/>
    </location>
</feature>
<evidence type="ECO:0000313" key="14">
    <source>
        <dbReference type="Proteomes" id="UP000774326"/>
    </source>
</evidence>
<evidence type="ECO:0000256" key="2">
    <source>
        <dbReference type="ARBA" id="ARBA00016335"/>
    </source>
</evidence>
<keyword evidence="8 11" id="KW-0350">Heme biosynthesis</keyword>
<accession>A0A9P8TKD3</accession>
<dbReference type="EMBL" id="JAEUBG010004103">
    <property type="protein sequence ID" value="KAH3681994.1"/>
    <property type="molecule type" value="Genomic_DNA"/>
</dbReference>
<feature type="transmembrane region" description="Helical" evidence="12">
    <location>
        <begin position="151"/>
        <end position="170"/>
    </location>
</feature>
<dbReference type="CDD" id="cd13957">
    <property type="entry name" value="PT_UbiA_Cox10"/>
    <property type="match status" value="1"/>
</dbReference>
<evidence type="ECO:0000256" key="10">
    <source>
        <dbReference type="ARBA" id="ARBA00030253"/>
    </source>
</evidence>
<comment type="similarity">
    <text evidence="11">Belongs to the ubiA prenyltransferase family.</text>
</comment>
<feature type="transmembrane region" description="Helical" evidence="12">
    <location>
        <begin position="295"/>
        <end position="315"/>
    </location>
</feature>
<dbReference type="Proteomes" id="UP000774326">
    <property type="component" value="Unassembled WGS sequence"/>
</dbReference>
<feature type="transmembrane region" description="Helical" evidence="12">
    <location>
        <begin position="236"/>
        <end position="259"/>
    </location>
</feature>
<keyword evidence="3 11" id="KW-0808">Transferase</keyword>
<evidence type="ECO:0000313" key="13">
    <source>
        <dbReference type="EMBL" id="KAH3681994.1"/>
    </source>
</evidence>
<reference evidence="13" key="1">
    <citation type="journal article" date="2021" name="Open Biol.">
        <title>Shared evolutionary footprints suggest mitochondrial oxidative damage underlies multiple complex I losses in fungi.</title>
        <authorList>
            <person name="Schikora-Tamarit M.A."/>
            <person name="Marcet-Houben M."/>
            <person name="Nosek J."/>
            <person name="Gabaldon T."/>
        </authorList>
    </citation>
    <scope>NUCLEOTIDE SEQUENCE</scope>
    <source>
        <strain evidence="13">CBS2887</strain>
    </source>
</reference>
<dbReference type="InterPro" id="IPR030470">
    <property type="entry name" value="UbiA_prenylTrfase_CS"/>
</dbReference>
<evidence type="ECO:0000256" key="5">
    <source>
        <dbReference type="ARBA" id="ARBA00022946"/>
    </source>
</evidence>
<keyword evidence="4 12" id="KW-0812">Transmembrane</keyword>
<proteinExistence type="inferred from homology"/>
<dbReference type="AlphaFoldDB" id="A0A9P8TKD3"/>
<dbReference type="PANTHER" id="PTHR43448">
    <property type="entry name" value="PROTOHEME IX FARNESYLTRANSFERASE, MITOCHONDRIAL"/>
    <property type="match status" value="1"/>
</dbReference>
<dbReference type="InterPro" id="IPR000537">
    <property type="entry name" value="UbiA_prenyltransferase"/>
</dbReference>
<sequence>MISGIRLGNSAVLSTISGKPLSFALPSSCLIRITIFNHNNSKRLYSSKTHKSLDSAPIEFLSNLTKPKFLNVNSSAGEPSAKLAKALSCTDDVSPVSTVTTPIKTTSDLKLQTEHIPFKVQTKHTAWSTATDQKKKAFDLDPYIKLTKPRLTALVVLSAICSYALTPFNATLPQLIFLTLGTGLCSSSANAINQGREPDFDKLMVRTVSRPIVRGLLTSEQAYKFAALTGTLGVGLLYAGVNSTVALLGGANIVLYGWIYTSLKRKHIINTWVGAIVGAIPPLMGWAASSPLTHPGALCLAALLYAWQFPHFNALSHGIKNEYRNAGYVMMAWTNPRLNARVGLRYALLMFPICFGLTYFGVTDAYFQIDSALLNGWMAYWAYKFWDQQNINYKNGAKPTAEGMKLANIYAKKAFWGSVWHLPGVLVLAMLHKKGRWDWLFGTSGNGIALRA</sequence>
<evidence type="ECO:0000256" key="3">
    <source>
        <dbReference type="ARBA" id="ARBA00022679"/>
    </source>
</evidence>
<dbReference type="NCBIfam" id="TIGR01473">
    <property type="entry name" value="cyoE_ctaB"/>
    <property type="match status" value="1"/>
</dbReference>
<dbReference type="FunFam" id="1.10.357.140:FF:000004">
    <property type="entry name" value="Protoheme IX farnesyltransferase, mitochondrial"/>
    <property type="match status" value="1"/>
</dbReference>
<keyword evidence="14" id="KW-1185">Reference proteome</keyword>
<dbReference type="Gene3D" id="1.10.357.140">
    <property type="entry name" value="UbiA prenyltransferase"/>
    <property type="match status" value="1"/>
</dbReference>
<dbReference type="InterPro" id="IPR016315">
    <property type="entry name" value="Protohaem_IX_farnesylTrfase_mt"/>
</dbReference>
<dbReference type="PIRSF" id="PIRSF001773">
    <property type="entry name" value="COX10"/>
    <property type="match status" value="1"/>
</dbReference>
<dbReference type="EC" id="2.5.1.-" evidence="11"/>
<keyword evidence="6 12" id="KW-1133">Transmembrane helix</keyword>
<dbReference type="GO" id="GO:0031966">
    <property type="term" value="C:mitochondrial membrane"/>
    <property type="evidence" value="ECO:0007669"/>
    <property type="project" value="UniProtKB-SubCell"/>
</dbReference>
<dbReference type="InterPro" id="IPR044878">
    <property type="entry name" value="UbiA_sf"/>
</dbReference>
<dbReference type="OrthoDB" id="5211at2759"/>
<evidence type="ECO:0000256" key="7">
    <source>
        <dbReference type="ARBA" id="ARBA00023128"/>
    </source>
</evidence>
<feature type="transmembrane region" description="Helical" evidence="12">
    <location>
        <begin position="271"/>
        <end position="289"/>
    </location>
</feature>
<dbReference type="GO" id="GO:0008495">
    <property type="term" value="F:protoheme IX farnesyltransferase activity"/>
    <property type="evidence" value="ECO:0007669"/>
    <property type="project" value="InterPro"/>
</dbReference>
<evidence type="ECO:0000256" key="4">
    <source>
        <dbReference type="ARBA" id="ARBA00022692"/>
    </source>
</evidence>
<dbReference type="PANTHER" id="PTHR43448:SF2">
    <property type="entry name" value="PROTOHEME IX FARNESYLTRANSFERASE, MITOCHONDRIAL"/>
    <property type="match status" value="1"/>
</dbReference>
<name>A0A9P8TKD3_WICPI</name>
<keyword evidence="9 11" id="KW-0472">Membrane</keyword>
<reference evidence="13" key="2">
    <citation type="submission" date="2021-01" db="EMBL/GenBank/DDBJ databases">
        <authorList>
            <person name="Schikora-Tamarit M.A."/>
        </authorList>
    </citation>
    <scope>NUCLEOTIDE SEQUENCE</scope>
    <source>
        <strain evidence="13">CBS2887</strain>
    </source>
</reference>
<keyword evidence="5" id="KW-0809">Transit peptide</keyword>
<organism evidence="13 14">
    <name type="scientific">Wickerhamomyces pijperi</name>
    <name type="common">Yeast</name>
    <name type="synonym">Pichia pijperi</name>
    <dbReference type="NCBI Taxonomy" id="599730"/>
    <lineage>
        <taxon>Eukaryota</taxon>
        <taxon>Fungi</taxon>
        <taxon>Dikarya</taxon>
        <taxon>Ascomycota</taxon>
        <taxon>Saccharomycotina</taxon>
        <taxon>Saccharomycetes</taxon>
        <taxon>Phaffomycetales</taxon>
        <taxon>Wickerhamomycetaceae</taxon>
        <taxon>Wickerhamomyces</taxon>
    </lineage>
</organism>
<dbReference type="InterPro" id="IPR006369">
    <property type="entry name" value="Protohaem_IX_farnesylTrfase"/>
</dbReference>
<evidence type="ECO:0000256" key="9">
    <source>
        <dbReference type="ARBA" id="ARBA00023136"/>
    </source>
</evidence>
<evidence type="ECO:0000256" key="12">
    <source>
        <dbReference type="SAM" id="Phobius"/>
    </source>
</evidence>
<dbReference type="Pfam" id="PF01040">
    <property type="entry name" value="UbiA"/>
    <property type="match status" value="1"/>
</dbReference>
<feature type="transmembrane region" description="Helical" evidence="12">
    <location>
        <begin position="346"/>
        <end position="369"/>
    </location>
</feature>
<keyword evidence="7 11" id="KW-0496">Mitochondrion</keyword>
<protein>
    <recommendedName>
        <fullName evidence="2 11">Protoheme IX farnesyltransferase, mitochondrial</fullName>
        <ecNumber evidence="11">2.5.1.-</ecNumber>
    </recommendedName>
    <alternativeName>
        <fullName evidence="10 11">Heme O synthase</fullName>
    </alternativeName>
</protein>
<evidence type="ECO:0000256" key="6">
    <source>
        <dbReference type="ARBA" id="ARBA00022989"/>
    </source>
</evidence>
<evidence type="ECO:0000256" key="1">
    <source>
        <dbReference type="ARBA" id="ARBA00004225"/>
    </source>
</evidence>
<dbReference type="GO" id="GO:0006784">
    <property type="term" value="P:heme A biosynthetic process"/>
    <property type="evidence" value="ECO:0007669"/>
    <property type="project" value="TreeGrafter"/>
</dbReference>
<gene>
    <name evidence="13" type="ORF">WICPIJ_007039</name>
</gene>